<evidence type="ECO:0000313" key="2">
    <source>
        <dbReference type="EMBL" id="RXK86012.1"/>
    </source>
</evidence>
<reference evidence="2 3" key="1">
    <citation type="submission" date="2019-01" db="EMBL/GenBank/DDBJ databases">
        <title>Filimonas sp. strain TTM-71.</title>
        <authorList>
            <person name="Chen W.-M."/>
        </authorList>
    </citation>
    <scope>NUCLEOTIDE SEQUENCE [LARGE SCALE GENOMIC DNA]</scope>
    <source>
        <strain evidence="2 3">TTM-71</strain>
    </source>
</reference>
<dbReference type="AlphaFoldDB" id="A0A4Q1D9F7"/>
<dbReference type="EMBL" id="SDHZ01000001">
    <property type="protein sequence ID" value="RXK86012.1"/>
    <property type="molecule type" value="Genomic_DNA"/>
</dbReference>
<sequence>MKQSLSLVLFFMVLDYCCYAQDVKPEIKQYVTFVAQQNTSAKDYILNLFKKYDIVILCERQHTETTQYNLIYDVINTEYFQKNVGAIFTEVGSYSNRQNTFNFTKTRFANDSIKQLEQAVIYRNGFFPPLWNNTNFYDFTGRINTLNASLKENRQINLLTCGTKNPSAEEQATPEAMKKYVKDNFKARDSLMASYIIHDFDSMQLVSKRKKALVIMNYRHAFSKNLFAGDANVGTFIFGKYPGKVANVFINHLALTNEVDQRDKDKPKMFQGMQMTPVQDGKWDAAFKAANKENLGFDFKNSPFGNDNFDLWPAETEYTYQDIFTGFIYYLPLEKQENAAGVKNFLNGANFEEIVRGWNLFNKAAGKNEERKYTPEFEKAMIQETSTFRVWKYQDLKKYRQIIDQWLNK</sequence>
<name>A0A4Q1D9F7_9BACT</name>
<evidence type="ECO:0008006" key="4">
    <source>
        <dbReference type="Google" id="ProtNLM"/>
    </source>
</evidence>
<accession>A0A4Q1D9F7</accession>
<protein>
    <recommendedName>
        <fullName evidence="4">DUF1343 domain-containing protein</fullName>
    </recommendedName>
</protein>
<evidence type="ECO:0000313" key="3">
    <source>
        <dbReference type="Proteomes" id="UP000290545"/>
    </source>
</evidence>
<organism evidence="2 3">
    <name type="scientific">Filimonas effusa</name>
    <dbReference type="NCBI Taxonomy" id="2508721"/>
    <lineage>
        <taxon>Bacteria</taxon>
        <taxon>Pseudomonadati</taxon>
        <taxon>Bacteroidota</taxon>
        <taxon>Chitinophagia</taxon>
        <taxon>Chitinophagales</taxon>
        <taxon>Chitinophagaceae</taxon>
        <taxon>Filimonas</taxon>
    </lineage>
</organism>
<feature type="signal peptide" evidence="1">
    <location>
        <begin position="1"/>
        <end position="20"/>
    </location>
</feature>
<dbReference type="RefSeq" id="WP_129001763.1">
    <property type="nucleotide sequence ID" value="NZ_SDHZ01000001.1"/>
</dbReference>
<keyword evidence="3" id="KW-1185">Reference proteome</keyword>
<proteinExistence type="predicted"/>
<dbReference type="Proteomes" id="UP000290545">
    <property type="component" value="Unassembled WGS sequence"/>
</dbReference>
<gene>
    <name evidence="2" type="ORF">ESB13_04165</name>
</gene>
<keyword evidence="1" id="KW-0732">Signal</keyword>
<comment type="caution">
    <text evidence="2">The sequence shown here is derived from an EMBL/GenBank/DDBJ whole genome shotgun (WGS) entry which is preliminary data.</text>
</comment>
<evidence type="ECO:0000256" key="1">
    <source>
        <dbReference type="SAM" id="SignalP"/>
    </source>
</evidence>
<dbReference type="OrthoDB" id="1038692at2"/>
<feature type="chain" id="PRO_5020325242" description="DUF1343 domain-containing protein" evidence="1">
    <location>
        <begin position="21"/>
        <end position="409"/>
    </location>
</feature>